<dbReference type="Gene3D" id="3.40.50.300">
    <property type="entry name" value="P-loop containing nucleotide triphosphate hydrolases"/>
    <property type="match status" value="1"/>
</dbReference>
<dbReference type="EMBL" id="JAURUD010000001">
    <property type="protein sequence ID" value="MDP9686134.1"/>
    <property type="molecule type" value="Genomic_DNA"/>
</dbReference>
<accession>A0ABT9LRG4</accession>
<evidence type="ECO:0000313" key="3">
    <source>
        <dbReference type="Proteomes" id="UP001231675"/>
    </source>
</evidence>
<dbReference type="Pfam" id="PF13469">
    <property type="entry name" value="Sulfotransfer_3"/>
    <property type="match status" value="1"/>
</dbReference>
<dbReference type="PANTHER" id="PTHR12788">
    <property type="entry name" value="PROTEIN-TYROSINE SULFOTRANSFERASE 2"/>
    <property type="match status" value="1"/>
</dbReference>
<evidence type="ECO:0000313" key="2">
    <source>
        <dbReference type="EMBL" id="MDP9686134.1"/>
    </source>
</evidence>
<comment type="caution">
    <text evidence="2">The sequence shown here is derived from an EMBL/GenBank/DDBJ whole genome shotgun (WGS) entry which is preliminary data.</text>
</comment>
<gene>
    <name evidence="2" type="ORF">J2S47_006636</name>
</gene>
<organism evidence="2 3">
    <name type="scientific">Streptomyces griseoviridis</name>
    <dbReference type="NCBI Taxonomy" id="45398"/>
    <lineage>
        <taxon>Bacteria</taxon>
        <taxon>Bacillati</taxon>
        <taxon>Actinomycetota</taxon>
        <taxon>Actinomycetes</taxon>
        <taxon>Kitasatosporales</taxon>
        <taxon>Streptomycetaceae</taxon>
        <taxon>Streptomyces</taxon>
    </lineage>
</organism>
<dbReference type="InterPro" id="IPR026634">
    <property type="entry name" value="TPST-like"/>
</dbReference>
<name>A0ABT9LRG4_STRGD</name>
<proteinExistence type="predicted"/>
<protein>
    <recommendedName>
        <fullName evidence="4">Sulfotransferase family protein</fullName>
    </recommendedName>
</protein>
<evidence type="ECO:0000256" key="1">
    <source>
        <dbReference type="ARBA" id="ARBA00022679"/>
    </source>
</evidence>
<keyword evidence="1" id="KW-0808">Transferase</keyword>
<dbReference type="Proteomes" id="UP001231675">
    <property type="component" value="Unassembled WGS sequence"/>
</dbReference>
<evidence type="ECO:0008006" key="4">
    <source>
        <dbReference type="Google" id="ProtNLM"/>
    </source>
</evidence>
<keyword evidence="3" id="KW-1185">Reference proteome</keyword>
<reference evidence="2 3" key="1">
    <citation type="submission" date="2023-07" db="EMBL/GenBank/DDBJ databases">
        <title>Sequencing the genomes of 1000 actinobacteria strains.</title>
        <authorList>
            <person name="Klenk H.-P."/>
        </authorList>
    </citation>
    <scope>NUCLEOTIDE SEQUENCE [LARGE SCALE GENOMIC DNA]</scope>
    <source>
        <strain evidence="2 3">DSM 40229</strain>
    </source>
</reference>
<dbReference type="InterPro" id="IPR027417">
    <property type="entry name" value="P-loop_NTPase"/>
</dbReference>
<dbReference type="SUPFAM" id="SSF52540">
    <property type="entry name" value="P-loop containing nucleoside triphosphate hydrolases"/>
    <property type="match status" value="1"/>
</dbReference>
<dbReference type="PANTHER" id="PTHR12788:SF10">
    <property type="entry name" value="PROTEIN-TYROSINE SULFOTRANSFERASE"/>
    <property type="match status" value="1"/>
</dbReference>
<sequence>MPMSNGTRTDMRRVARGIRRRLSRLAEPPVPRTAHRLVPDPVFLISSVRSGSTLLRVLLNSHPEIRAPHEMHLRTLTVDLTKPYTEKAMTELQLDRRELEHLLWDRVLHRELVRSGKKVIVDKTPGNAGVWERLHEGWPGARYLFLLRHPASMVSSLINNRPDRDLDATVREVRGYVEAVEAARAALPGLTVRYEELTERPERTTQEICAFLGVAWTPAMLEYRRGDHGPFVPFIGDWSDNIKSGAIQKARPLPAPADVPAPLRDIARAWDYPC</sequence>